<dbReference type="AlphaFoldDB" id="A0A2N1PPZ9"/>
<dbReference type="EMBL" id="PGXC01000005">
    <property type="protein sequence ID" value="PKK90423.1"/>
    <property type="molecule type" value="Genomic_DNA"/>
</dbReference>
<dbReference type="InterPro" id="IPR019734">
    <property type="entry name" value="TPR_rpt"/>
</dbReference>
<evidence type="ECO:0000256" key="3">
    <source>
        <dbReference type="PROSITE-ProRule" id="PRU00339"/>
    </source>
</evidence>
<dbReference type="Gene3D" id="1.25.40.10">
    <property type="entry name" value="Tetratricopeptide repeat domain"/>
    <property type="match status" value="3"/>
</dbReference>
<feature type="repeat" description="TPR" evidence="3">
    <location>
        <begin position="849"/>
        <end position="882"/>
    </location>
</feature>
<sequence length="1095" mass="121916">MIHPAMISRSFGLPVFLILIFLTVSACQPVRCNEMVSGQGHAESTPAIQNDKPSEKSASGGENYDDLIYSGPTSARPGEADKIEDFKIRITEFSEEILKSETLRLLNEMKGSAAEQVVKLFGTECISRNKFDLFARFFRENEKFLGTEEICYAYSGVLLLNGRRQGLIEGAGFLEDLFHGKQAALFPHHRNPFLINALNMYMALENSEKVLQLIAQIPEDEFVKNLDFGMFRARAHIINKNVDKAIESLDLVIAQTPYFKAAFLLRARVMFDNGRYGDAIMTGRRAVELGGFDLEFMTIITDSLERMGESARALKCCQQILKRVPDSLDSRKSLLRLLLKEGRYDETVREYVSYFGRGSISDNDAEMIYSEALFNSGRVAAALSAGRSLKKLGIFDDRLDYLIARCLESLEKSREARVIYSDLLARNSPFARGFIPYVYGRAVYLYLTGRWGNAIELISKISEQLKNLPPLSSISEKGGLVFLKSDVSESDLGIFRDKLENFYLRKAEFYDKPIESGSDRFALAWLQNERGVYFFGAKKYSVALEKFQKALDTGVLSDHALCIARENELSSSMAVADMNPLRSIGAGVSISSSPSWPFSQQKESPLFLATSGNSLVERGDTEKARDVYKKLLKTLRILEDRFSWKPQGHPVDMKIMLARAPMAQALINMAQINLSGKVSSDDLSNARGFLRMARTFEPTSDEIFLIQSMEFGLAMDANDLNEAGRVFASISNPERITNGPFQKLYSVYLEKRGDFRAAAQATLRYREISGDAASVERAGQLFLAAGEYQLAEKWLQQAFDSGAVTRKGVISLAQSMVRLSKSQEAIALLQNYMKTHVQANSDSDSAVNGDFKYALGKAFLIAGKYDEADKELSEALNLKNGDLKIALDLAELQRYRNTPEALRILEESLDLPAMNVLDKTDNFDFSGKTGNSAGREKYNDYKKAMTLAAILAAETGQIEKAGQYTAIVLQKGLADPRMVLNLANLHLELGNVKLAGELAGAIRSSDPDDLEGILLDIRILESAGKMAEANENLDAALMKYRKPSDQVLLLYQKARHLVLLGDLAGARKKLDEYLASGGSKRGVSEIEELMEKKKR</sequence>
<reference evidence="5 6" key="1">
    <citation type="journal article" date="2017" name="ISME J.">
        <title>Potential for microbial H2 and metal transformations associated with novel bacteria and archaea in deep terrestrial subsurface sediments.</title>
        <authorList>
            <person name="Hernsdorf A.W."/>
            <person name="Amano Y."/>
            <person name="Miyakawa K."/>
            <person name="Ise K."/>
            <person name="Suzuki Y."/>
            <person name="Anantharaman K."/>
            <person name="Probst A."/>
            <person name="Burstein D."/>
            <person name="Thomas B.C."/>
            <person name="Banfield J.F."/>
        </authorList>
    </citation>
    <scope>NUCLEOTIDE SEQUENCE [LARGE SCALE GENOMIC DNA]</scope>
    <source>
        <strain evidence="5">HGW-Wallbacteria-1</strain>
    </source>
</reference>
<evidence type="ECO:0000313" key="5">
    <source>
        <dbReference type="EMBL" id="PKK90423.1"/>
    </source>
</evidence>
<dbReference type="PANTHER" id="PTHR44943">
    <property type="entry name" value="CELLULOSE SYNTHASE OPERON PROTEIN C"/>
    <property type="match status" value="1"/>
</dbReference>
<proteinExistence type="predicted"/>
<accession>A0A2N1PPZ9</accession>
<dbReference type="Proteomes" id="UP000233256">
    <property type="component" value="Unassembled WGS sequence"/>
</dbReference>
<feature type="region of interest" description="Disordered" evidence="4">
    <location>
        <begin position="41"/>
        <end position="63"/>
    </location>
</feature>
<evidence type="ECO:0000256" key="1">
    <source>
        <dbReference type="ARBA" id="ARBA00022737"/>
    </source>
</evidence>
<evidence type="ECO:0000256" key="4">
    <source>
        <dbReference type="SAM" id="MobiDB-lite"/>
    </source>
</evidence>
<protein>
    <submittedName>
        <fullName evidence="5">Uncharacterized protein</fullName>
    </submittedName>
</protein>
<comment type="caution">
    <text evidence="5">The sequence shown here is derived from an EMBL/GenBank/DDBJ whole genome shotgun (WGS) entry which is preliminary data.</text>
</comment>
<evidence type="ECO:0000256" key="2">
    <source>
        <dbReference type="ARBA" id="ARBA00022803"/>
    </source>
</evidence>
<gene>
    <name evidence="5" type="ORF">CVV64_08645</name>
</gene>
<keyword evidence="1" id="KW-0677">Repeat</keyword>
<dbReference type="InterPro" id="IPR011990">
    <property type="entry name" value="TPR-like_helical_dom_sf"/>
</dbReference>
<dbReference type="PROSITE" id="PS50005">
    <property type="entry name" value="TPR"/>
    <property type="match status" value="1"/>
</dbReference>
<name>A0A2N1PPZ9_9BACT</name>
<dbReference type="PANTHER" id="PTHR44943:SF8">
    <property type="entry name" value="TPR REPEAT-CONTAINING PROTEIN MJ0263"/>
    <property type="match status" value="1"/>
</dbReference>
<organism evidence="5 6">
    <name type="scientific">Candidatus Wallbacteria bacterium HGW-Wallbacteria-1</name>
    <dbReference type="NCBI Taxonomy" id="2013854"/>
    <lineage>
        <taxon>Bacteria</taxon>
        <taxon>Candidatus Walliibacteriota</taxon>
    </lineage>
</organism>
<evidence type="ECO:0000313" key="6">
    <source>
        <dbReference type="Proteomes" id="UP000233256"/>
    </source>
</evidence>
<dbReference type="SMART" id="SM00028">
    <property type="entry name" value="TPR"/>
    <property type="match status" value="6"/>
</dbReference>
<dbReference type="SUPFAM" id="SSF48452">
    <property type="entry name" value="TPR-like"/>
    <property type="match status" value="2"/>
</dbReference>
<dbReference type="InterPro" id="IPR051685">
    <property type="entry name" value="Ycf3/AcsC/BcsC/TPR_MFPF"/>
</dbReference>
<keyword evidence="2 3" id="KW-0802">TPR repeat</keyword>